<dbReference type="InterPro" id="IPR054272">
    <property type="entry name" value="DUF7003"/>
</dbReference>
<organism evidence="1 2">
    <name type="scientific">Catellatospora methionotrophica</name>
    <dbReference type="NCBI Taxonomy" id="121620"/>
    <lineage>
        <taxon>Bacteria</taxon>
        <taxon>Bacillati</taxon>
        <taxon>Actinomycetota</taxon>
        <taxon>Actinomycetes</taxon>
        <taxon>Micromonosporales</taxon>
        <taxon>Micromonosporaceae</taxon>
        <taxon>Catellatospora</taxon>
    </lineage>
</organism>
<protein>
    <submittedName>
        <fullName evidence="1">Uncharacterized protein</fullName>
    </submittedName>
</protein>
<reference evidence="1" key="1">
    <citation type="submission" date="2021-01" db="EMBL/GenBank/DDBJ databases">
        <title>Whole genome shotgun sequence of Catellatospora methionotrophica NBRC 14553.</title>
        <authorList>
            <person name="Komaki H."/>
            <person name="Tamura T."/>
        </authorList>
    </citation>
    <scope>NUCLEOTIDE SEQUENCE</scope>
    <source>
        <strain evidence="1">NBRC 14553</strain>
    </source>
</reference>
<evidence type="ECO:0000313" key="1">
    <source>
        <dbReference type="EMBL" id="GIG18044.1"/>
    </source>
</evidence>
<keyword evidence="2" id="KW-1185">Reference proteome</keyword>
<name>A0A8J3LFV5_9ACTN</name>
<accession>A0A8J3LFV5</accession>
<dbReference type="Proteomes" id="UP000660339">
    <property type="component" value="Unassembled WGS sequence"/>
</dbReference>
<dbReference type="Pfam" id="PF22535">
    <property type="entry name" value="DUF7003"/>
    <property type="match status" value="1"/>
</dbReference>
<proteinExistence type="predicted"/>
<dbReference type="AlphaFoldDB" id="A0A8J3LFV5"/>
<dbReference type="EMBL" id="BONJ01000037">
    <property type="protein sequence ID" value="GIG18044.1"/>
    <property type="molecule type" value="Genomic_DNA"/>
</dbReference>
<evidence type="ECO:0000313" key="2">
    <source>
        <dbReference type="Proteomes" id="UP000660339"/>
    </source>
</evidence>
<comment type="caution">
    <text evidence="1">The sequence shown here is derived from an EMBL/GenBank/DDBJ whole genome shotgun (WGS) entry which is preliminary data.</text>
</comment>
<sequence>MITSDEVLAQFDRAAKRFDFPDPENGYYYAIDSRLHAFRDATRWALVVELVGYSPRAGNVLDVLHCFGNCLTEGEPGYGEGDFLARVDNMYQLEHHAEPERLRGGRPPVVVRGQALDVDAVEGERLEDVFRRLVPEHRDLLLADEVELRHRLPADLPRVLVLEQWWHRDPDRFDQLPSETETFQQLAQVLTTGDVAAYQPTHAPNTHWSYWPESGSL</sequence>
<gene>
    <name evidence="1" type="ORF">Cme02nite_63760</name>
</gene>
<dbReference type="RefSeq" id="WP_239086939.1">
    <property type="nucleotide sequence ID" value="NZ_BAAATT010000011.1"/>
</dbReference>